<dbReference type="InterPro" id="IPR013321">
    <property type="entry name" value="Arc_rbn_hlx_hlx"/>
</dbReference>
<evidence type="ECO:0000256" key="1">
    <source>
        <dbReference type="SAM" id="MobiDB-lite"/>
    </source>
</evidence>
<evidence type="ECO:0000313" key="3">
    <source>
        <dbReference type="Proteomes" id="UP000644010"/>
    </source>
</evidence>
<dbReference type="SUPFAM" id="SSF47598">
    <property type="entry name" value="Ribbon-helix-helix"/>
    <property type="match status" value="1"/>
</dbReference>
<comment type="caution">
    <text evidence="2">The sequence shown here is derived from an EMBL/GenBank/DDBJ whole genome shotgun (WGS) entry which is preliminary data.</text>
</comment>
<gene>
    <name evidence="2" type="ORF">H8S77_03145</name>
</gene>
<organism evidence="2 3">
    <name type="scientific">Parabacteroides segnis</name>
    <dbReference type="NCBI Taxonomy" id="2763058"/>
    <lineage>
        <taxon>Bacteria</taxon>
        <taxon>Pseudomonadati</taxon>
        <taxon>Bacteroidota</taxon>
        <taxon>Bacteroidia</taxon>
        <taxon>Bacteroidales</taxon>
        <taxon>Tannerellaceae</taxon>
        <taxon>Parabacteroides</taxon>
    </lineage>
</organism>
<sequence length="85" mass="9540">MGKSNLLKDSMKGGLNGLLSSTTPSSTEDKPVKVATEKETVVHCNFLINKSVHTRMKYLAIDKNMSLKDIVNEAMKEYLDKHEKE</sequence>
<evidence type="ECO:0008006" key="4">
    <source>
        <dbReference type="Google" id="ProtNLM"/>
    </source>
</evidence>
<dbReference type="EMBL" id="JACOOI010000002">
    <property type="protein sequence ID" value="MBC5641888.1"/>
    <property type="molecule type" value="Genomic_DNA"/>
</dbReference>
<protein>
    <recommendedName>
        <fullName evidence="4">ParG</fullName>
    </recommendedName>
</protein>
<dbReference type="Proteomes" id="UP000644010">
    <property type="component" value="Unassembled WGS sequence"/>
</dbReference>
<reference evidence="2 3" key="1">
    <citation type="submission" date="2020-08" db="EMBL/GenBank/DDBJ databases">
        <title>Genome public.</title>
        <authorList>
            <person name="Liu C."/>
            <person name="Sun Q."/>
        </authorList>
    </citation>
    <scope>NUCLEOTIDE SEQUENCE [LARGE SCALE GENOMIC DNA]</scope>
    <source>
        <strain evidence="2 3">BX2</strain>
    </source>
</reference>
<dbReference type="Gene3D" id="1.10.1220.10">
    <property type="entry name" value="Met repressor-like"/>
    <property type="match status" value="1"/>
</dbReference>
<name>A0ABR7DWT6_9BACT</name>
<dbReference type="InterPro" id="IPR010985">
    <property type="entry name" value="Ribbon_hlx_hlx"/>
</dbReference>
<proteinExistence type="predicted"/>
<dbReference type="RefSeq" id="WP_186958268.1">
    <property type="nucleotide sequence ID" value="NZ_JACOOI010000002.1"/>
</dbReference>
<keyword evidence="3" id="KW-1185">Reference proteome</keyword>
<accession>A0ABR7DWT6</accession>
<evidence type="ECO:0000313" key="2">
    <source>
        <dbReference type="EMBL" id="MBC5641888.1"/>
    </source>
</evidence>
<feature type="region of interest" description="Disordered" evidence="1">
    <location>
        <begin position="1"/>
        <end position="31"/>
    </location>
</feature>